<proteinExistence type="predicted"/>
<comment type="caution">
    <text evidence="1">The sequence shown here is derived from an EMBL/GenBank/DDBJ whole genome shotgun (WGS) entry which is preliminary data.</text>
</comment>
<name>A0AAE0ZGH9_9GAST</name>
<accession>A0AAE0ZGH9</accession>
<evidence type="ECO:0000313" key="1">
    <source>
        <dbReference type="EMBL" id="KAK3768760.1"/>
    </source>
</evidence>
<organism evidence="1 2">
    <name type="scientific">Elysia crispata</name>
    <name type="common">lettuce slug</name>
    <dbReference type="NCBI Taxonomy" id="231223"/>
    <lineage>
        <taxon>Eukaryota</taxon>
        <taxon>Metazoa</taxon>
        <taxon>Spiralia</taxon>
        <taxon>Lophotrochozoa</taxon>
        <taxon>Mollusca</taxon>
        <taxon>Gastropoda</taxon>
        <taxon>Heterobranchia</taxon>
        <taxon>Euthyneura</taxon>
        <taxon>Panpulmonata</taxon>
        <taxon>Sacoglossa</taxon>
        <taxon>Placobranchoidea</taxon>
        <taxon>Plakobranchidae</taxon>
        <taxon>Elysia</taxon>
    </lineage>
</organism>
<gene>
    <name evidence="1" type="ORF">RRG08_061219</name>
</gene>
<dbReference type="EMBL" id="JAWDGP010004017">
    <property type="protein sequence ID" value="KAK3768760.1"/>
    <property type="molecule type" value="Genomic_DNA"/>
</dbReference>
<dbReference type="Proteomes" id="UP001283361">
    <property type="component" value="Unassembled WGS sequence"/>
</dbReference>
<keyword evidence="2" id="KW-1185">Reference proteome</keyword>
<protein>
    <submittedName>
        <fullName evidence="1">Uncharacterized protein</fullName>
    </submittedName>
</protein>
<sequence>MLDLGEIQDRYDPTHKSVSKRQHISWKITLDFWFEKGTLSEKEPRRFKFYNYDRSSGNSDFSTPDEWGLILYCDFSTPDEVENGVSSCTVTLARLTRLRIGYHLVL</sequence>
<reference evidence="1" key="1">
    <citation type="journal article" date="2023" name="G3 (Bethesda)">
        <title>A reference genome for the long-term kleptoplast-retaining sea slug Elysia crispata morphotype clarki.</title>
        <authorList>
            <person name="Eastman K.E."/>
            <person name="Pendleton A.L."/>
            <person name="Shaikh M.A."/>
            <person name="Suttiyut T."/>
            <person name="Ogas R."/>
            <person name="Tomko P."/>
            <person name="Gavelis G."/>
            <person name="Widhalm J.R."/>
            <person name="Wisecaver J.H."/>
        </authorList>
    </citation>
    <scope>NUCLEOTIDE SEQUENCE</scope>
    <source>
        <strain evidence="1">ECLA1</strain>
    </source>
</reference>
<dbReference type="AlphaFoldDB" id="A0AAE0ZGH9"/>
<evidence type="ECO:0000313" key="2">
    <source>
        <dbReference type="Proteomes" id="UP001283361"/>
    </source>
</evidence>